<evidence type="ECO:0000313" key="1">
    <source>
        <dbReference type="EMBL" id="MBR0551650.1"/>
    </source>
</evidence>
<dbReference type="RefSeq" id="WP_284052918.1">
    <property type="nucleotide sequence ID" value="NZ_JAGRQC010000001.1"/>
</dbReference>
<gene>
    <name evidence="1" type="ORF">J7S20_03915</name>
</gene>
<evidence type="ECO:0000313" key="2">
    <source>
        <dbReference type="Proteomes" id="UP000676996"/>
    </source>
</evidence>
<accession>A0A8T4IAS2</accession>
<evidence type="ECO:0008006" key="3">
    <source>
        <dbReference type="Google" id="ProtNLM"/>
    </source>
</evidence>
<sequence length="125" mass="13163">MFTRISSAILICLLATGCGEGLNGTDGDPSNQKQTKVACALDGTDDFKPQCSFDEVAGDKGTILTLHEPDGGFHRLRITRDGRGVVAADGAAPAIVKVVGDHQIEVTIDNSRYRLPATIGPVRAK</sequence>
<dbReference type="PROSITE" id="PS51257">
    <property type="entry name" value="PROKAR_LIPOPROTEIN"/>
    <property type="match status" value="1"/>
</dbReference>
<organism evidence="1 2">
    <name type="scientific">Stakelama marina</name>
    <dbReference type="NCBI Taxonomy" id="2826939"/>
    <lineage>
        <taxon>Bacteria</taxon>
        <taxon>Pseudomonadati</taxon>
        <taxon>Pseudomonadota</taxon>
        <taxon>Alphaproteobacteria</taxon>
        <taxon>Sphingomonadales</taxon>
        <taxon>Sphingomonadaceae</taxon>
        <taxon>Stakelama</taxon>
    </lineage>
</organism>
<proteinExistence type="predicted"/>
<name>A0A8T4IAS2_9SPHN</name>
<dbReference type="EMBL" id="JAGRQC010000001">
    <property type="protein sequence ID" value="MBR0551650.1"/>
    <property type="molecule type" value="Genomic_DNA"/>
</dbReference>
<dbReference type="Proteomes" id="UP000676996">
    <property type="component" value="Unassembled WGS sequence"/>
</dbReference>
<comment type="caution">
    <text evidence="1">The sequence shown here is derived from an EMBL/GenBank/DDBJ whole genome shotgun (WGS) entry which is preliminary data.</text>
</comment>
<protein>
    <recommendedName>
        <fullName evidence="3">Lipoprotein</fullName>
    </recommendedName>
</protein>
<dbReference type="AlphaFoldDB" id="A0A8T4IAS2"/>
<reference evidence="1" key="1">
    <citation type="submission" date="2021-04" db="EMBL/GenBank/DDBJ databases">
        <title>Ouciella asimina sp. nov., isolated from the surface seawater in the hydrothermal field of Okinawa Trough.</title>
        <authorList>
            <person name="Shuang W."/>
        </authorList>
    </citation>
    <scope>NUCLEOTIDE SEQUENCE</scope>
    <source>
        <strain evidence="1">LXI357</strain>
    </source>
</reference>
<keyword evidence="2" id="KW-1185">Reference proteome</keyword>